<keyword evidence="2" id="KW-0547">Nucleotide-binding</keyword>
<organism evidence="5 6">
    <name type="scientific">Desulfoluna limicola</name>
    <dbReference type="NCBI Taxonomy" id="2810562"/>
    <lineage>
        <taxon>Bacteria</taxon>
        <taxon>Pseudomonadati</taxon>
        <taxon>Thermodesulfobacteriota</taxon>
        <taxon>Desulfobacteria</taxon>
        <taxon>Desulfobacterales</taxon>
        <taxon>Desulfolunaceae</taxon>
        <taxon>Desulfoluna</taxon>
    </lineage>
</organism>
<accession>A0ABN6EWC4</accession>
<dbReference type="InterPro" id="IPR051120">
    <property type="entry name" value="ABC_AA/LPS_Transport"/>
</dbReference>
<dbReference type="NCBIfam" id="TIGR04406">
    <property type="entry name" value="LPS_export_lptB"/>
    <property type="match status" value="1"/>
</dbReference>
<keyword evidence="6" id="KW-1185">Reference proteome</keyword>
<sequence length="268" mass="29660">MRLTEDALYSDIDLDTRHKREDTTDRDFMTELVLNSLVKTYGGRAVVDGVSIRVESNRVIGLLGPNGAGKTTTFYMAAGIVRPDSGSVFIDSQEITDYPVYKRARCGVGYLPQESSIFKTLSVRDNVMAILELLPISRQEQEERLETLLGELRISHLADRKAAVLSGGERRRLEITRVLAIKPAFILLDEPFAGVDPIAVIDIQNIIAMLKERGIGVLISDHNVRETLGVCDNAYIMSDGKVIETGSPEEIASSDIARRIYLGESFTL</sequence>
<dbReference type="CDD" id="cd03218">
    <property type="entry name" value="ABC_YhbG"/>
    <property type="match status" value="1"/>
</dbReference>
<keyword evidence="3 5" id="KW-0067">ATP-binding</keyword>
<dbReference type="SMART" id="SM00382">
    <property type="entry name" value="AAA"/>
    <property type="match status" value="1"/>
</dbReference>
<feature type="domain" description="ABC transporter" evidence="4">
    <location>
        <begin position="32"/>
        <end position="264"/>
    </location>
</feature>
<dbReference type="InterPro" id="IPR030921">
    <property type="entry name" value="LPS_export_LptB"/>
</dbReference>
<dbReference type="PANTHER" id="PTHR45772">
    <property type="entry name" value="CONSERVED COMPONENT OF ABC TRANSPORTER FOR NATURAL AMINO ACIDS-RELATED"/>
    <property type="match status" value="1"/>
</dbReference>
<evidence type="ECO:0000313" key="5">
    <source>
        <dbReference type="EMBL" id="BCS94639.1"/>
    </source>
</evidence>
<protein>
    <submittedName>
        <fullName evidence="5">ABC transporter ATP-binding protein</fullName>
    </submittedName>
</protein>
<evidence type="ECO:0000313" key="6">
    <source>
        <dbReference type="Proteomes" id="UP001320148"/>
    </source>
</evidence>
<proteinExistence type="predicted"/>
<dbReference type="GO" id="GO:0005524">
    <property type="term" value="F:ATP binding"/>
    <property type="evidence" value="ECO:0007669"/>
    <property type="project" value="UniProtKB-KW"/>
</dbReference>
<name>A0ABN6EWC4_9BACT</name>
<dbReference type="PANTHER" id="PTHR45772:SF10">
    <property type="entry name" value="LIPOPOLYSACCHARIDE EXPORT SYSTEM ATP-BINDING PROTEIN LPTB"/>
    <property type="match status" value="1"/>
</dbReference>
<gene>
    <name evidence="5" type="primary">lptB</name>
    <name evidence="5" type="ORF">DSLASN_02710</name>
</gene>
<dbReference type="Gene3D" id="3.40.50.300">
    <property type="entry name" value="P-loop containing nucleotide triphosphate hydrolases"/>
    <property type="match status" value="1"/>
</dbReference>
<dbReference type="PROSITE" id="PS50893">
    <property type="entry name" value="ABC_TRANSPORTER_2"/>
    <property type="match status" value="1"/>
</dbReference>
<dbReference type="Proteomes" id="UP001320148">
    <property type="component" value="Chromosome"/>
</dbReference>
<evidence type="ECO:0000256" key="2">
    <source>
        <dbReference type="ARBA" id="ARBA00022741"/>
    </source>
</evidence>
<dbReference type="EMBL" id="AP024488">
    <property type="protein sequence ID" value="BCS94639.1"/>
    <property type="molecule type" value="Genomic_DNA"/>
</dbReference>
<dbReference type="InterPro" id="IPR027417">
    <property type="entry name" value="P-loop_NTPase"/>
</dbReference>
<dbReference type="Pfam" id="PF00005">
    <property type="entry name" value="ABC_tran"/>
    <property type="match status" value="1"/>
</dbReference>
<evidence type="ECO:0000256" key="3">
    <source>
        <dbReference type="ARBA" id="ARBA00022840"/>
    </source>
</evidence>
<reference evidence="5 6" key="1">
    <citation type="submission" date="2021-02" db="EMBL/GenBank/DDBJ databases">
        <title>Complete genome of Desulfoluna sp. strain ASN36.</title>
        <authorList>
            <person name="Takahashi A."/>
            <person name="Kojima H."/>
            <person name="Fukui M."/>
        </authorList>
    </citation>
    <scope>NUCLEOTIDE SEQUENCE [LARGE SCALE GENOMIC DNA]</scope>
    <source>
        <strain evidence="5 6">ASN36</strain>
    </source>
</reference>
<dbReference type="InterPro" id="IPR003439">
    <property type="entry name" value="ABC_transporter-like_ATP-bd"/>
</dbReference>
<keyword evidence="1" id="KW-0813">Transport</keyword>
<dbReference type="SUPFAM" id="SSF52540">
    <property type="entry name" value="P-loop containing nucleoside triphosphate hydrolases"/>
    <property type="match status" value="1"/>
</dbReference>
<evidence type="ECO:0000259" key="4">
    <source>
        <dbReference type="PROSITE" id="PS50893"/>
    </source>
</evidence>
<evidence type="ECO:0000256" key="1">
    <source>
        <dbReference type="ARBA" id="ARBA00022448"/>
    </source>
</evidence>
<dbReference type="InterPro" id="IPR003593">
    <property type="entry name" value="AAA+_ATPase"/>
</dbReference>